<gene>
    <name evidence="1" type="ORF">JI435_422670</name>
</gene>
<dbReference type="Proteomes" id="UP000663193">
    <property type="component" value="Chromosome 19"/>
</dbReference>
<dbReference type="VEuPathDB" id="FungiDB:JI435_422670"/>
<sequence length="95" mass="10627">MKLDLVVACLSRMSQPEKYPGGKLKCSKARCYASRRHSMHLQVRNGCSRIAISEICDCVLALRHASLAPMTLDLDHVYFLCTVRLTMSILGCIAR</sequence>
<evidence type="ECO:0000313" key="2">
    <source>
        <dbReference type="Proteomes" id="UP000663193"/>
    </source>
</evidence>
<evidence type="ECO:0000313" key="1">
    <source>
        <dbReference type="EMBL" id="QRD05704.1"/>
    </source>
</evidence>
<reference evidence="2" key="1">
    <citation type="journal article" date="2021" name="BMC Genomics">
        <title>Chromosome-level genome assembly and manually-curated proteome of model necrotroph Parastagonospora nodorum Sn15 reveals a genome-wide trove of candidate effector homologs, and redundancy of virulence-related functions within an accessory chromosome.</title>
        <authorList>
            <person name="Bertazzoni S."/>
            <person name="Jones D.A.B."/>
            <person name="Phan H.T."/>
            <person name="Tan K.-C."/>
            <person name="Hane J.K."/>
        </authorList>
    </citation>
    <scope>NUCLEOTIDE SEQUENCE [LARGE SCALE GENOMIC DNA]</scope>
    <source>
        <strain evidence="2">SN15 / ATCC MYA-4574 / FGSC 10173)</strain>
    </source>
</reference>
<name>A0A7U2I9F9_PHANO</name>
<organism evidence="1 2">
    <name type="scientific">Phaeosphaeria nodorum (strain SN15 / ATCC MYA-4574 / FGSC 10173)</name>
    <name type="common">Glume blotch fungus</name>
    <name type="synonym">Parastagonospora nodorum</name>
    <dbReference type="NCBI Taxonomy" id="321614"/>
    <lineage>
        <taxon>Eukaryota</taxon>
        <taxon>Fungi</taxon>
        <taxon>Dikarya</taxon>
        <taxon>Ascomycota</taxon>
        <taxon>Pezizomycotina</taxon>
        <taxon>Dothideomycetes</taxon>
        <taxon>Pleosporomycetidae</taxon>
        <taxon>Pleosporales</taxon>
        <taxon>Pleosporineae</taxon>
        <taxon>Phaeosphaeriaceae</taxon>
        <taxon>Parastagonospora</taxon>
    </lineage>
</organism>
<dbReference type="EMBL" id="CP069041">
    <property type="protein sequence ID" value="QRD05704.1"/>
    <property type="molecule type" value="Genomic_DNA"/>
</dbReference>
<proteinExistence type="predicted"/>
<protein>
    <submittedName>
        <fullName evidence="1">Uncharacterized protein</fullName>
    </submittedName>
</protein>
<dbReference type="AlphaFoldDB" id="A0A7U2I9F9"/>
<accession>A0A7U2I9F9</accession>
<keyword evidence="2" id="KW-1185">Reference proteome</keyword>